<dbReference type="InterPro" id="IPR044068">
    <property type="entry name" value="CB"/>
</dbReference>
<dbReference type="PROSITE" id="PS51900">
    <property type="entry name" value="CB"/>
    <property type="match status" value="1"/>
</dbReference>
<evidence type="ECO:0000313" key="8">
    <source>
        <dbReference type="Proteomes" id="UP000326857"/>
    </source>
</evidence>
<dbReference type="Proteomes" id="UP000326857">
    <property type="component" value="Unassembled WGS sequence"/>
</dbReference>
<accession>A0A5E8AH72</accession>
<dbReference type="Gene3D" id="1.10.443.10">
    <property type="entry name" value="Intergrase catalytic core"/>
    <property type="match status" value="1"/>
</dbReference>
<dbReference type="EMBL" id="CABVLI010000048">
    <property type="protein sequence ID" value="VVT30509.1"/>
    <property type="molecule type" value="Genomic_DNA"/>
</dbReference>
<dbReference type="CDD" id="cd00799">
    <property type="entry name" value="INT_Cre_C"/>
    <property type="match status" value="1"/>
</dbReference>
<dbReference type="PANTHER" id="PTHR34605">
    <property type="entry name" value="PHAGE_INTEGRASE DOMAIN-CONTAINING PROTEIN"/>
    <property type="match status" value="1"/>
</dbReference>
<gene>
    <name evidence="7" type="ORF">SPHINGO391_520027</name>
</gene>
<dbReference type="Pfam" id="PF00589">
    <property type="entry name" value="Phage_integrase"/>
    <property type="match status" value="1"/>
</dbReference>
<evidence type="ECO:0000256" key="4">
    <source>
        <dbReference type="PROSITE-ProRule" id="PRU01248"/>
    </source>
</evidence>
<dbReference type="InterPro" id="IPR011010">
    <property type="entry name" value="DNA_brk_join_enz"/>
</dbReference>
<dbReference type="GO" id="GO:0006310">
    <property type="term" value="P:DNA recombination"/>
    <property type="evidence" value="ECO:0007669"/>
    <property type="project" value="UniProtKB-KW"/>
</dbReference>
<dbReference type="SUPFAM" id="SSF56349">
    <property type="entry name" value="DNA breaking-rejoining enzymes"/>
    <property type="match status" value="1"/>
</dbReference>
<dbReference type="AlphaFoldDB" id="A0A5E8AH72"/>
<evidence type="ECO:0000313" key="7">
    <source>
        <dbReference type="EMBL" id="VVT30509.1"/>
    </source>
</evidence>
<dbReference type="SUPFAM" id="SSF47823">
    <property type="entry name" value="lambda integrase-like, N-terminal domain"/>
    <property type="match status" value="1"/>
</dbReference>
<dbReference type="InterPro" id="IPR013762">
    <property type="entry name" value="Integrase-like_cat_sf"/>
</dbReference>
<feature type="domain" description="Tyr recombinase" evidence="5">
    <location>
        <begin position="197"/>
        <end position="394"/>
    </location>
</feature>
<protein>
    <submittedName>
        <fullName evidence="7">DNA recombinase</fullName>
    </submittedName>
</protein>
<evidence type="ECO:0000256" key="3">
    <source>
        <dbReference type="ARBA" id="ARBA00023172"/>
    </source>
</evidence>
<dbReference type="InterPro" id="IPR002104">
    <property type="entry name" value="Integrase_catalytic"/>
</dbReference>
<sequence length="394" mass="43309">MVTDSEPAYHDDEIVASFLVTAANEPAGPTPKDDRPADLDAIINGALTVLDRVEPQDLYLPDLAPDDQERVDQFLRRGRAEATLQSYRSDWDLFLAWCTERRYRPLPATPATVAAFLTELATSGFVPAADQFTKTGKLRMRRVPKPLTRATIDRRLAAIVFAHRMAKIEPPTSQPGAGDLGLVVGGIRRTKKDDEINKKRAADGDILRDMLRSITGDDLRAHRDRALLAIGMGGAFRRSELVAITVARVTRDAEGLTIQVKSSKTDQFGEGQGVAVLDGPRLEPVRHYEAWLEQAGITSGPVFRKLTPQGRLTDKPMSTKGVALVVKAAAAAAGYPAELFSGHSLRAGFLTEAGRQNANLFKMRQHSRHASIDMVAEYVRDTERYRDHAGKGFM</sequence>
<keyword evidence="1" id="KW-0229">DNA integration</keyword>
<feature type="domain" description="Core-binding (CB)" evidence="6">
    <location>
        <begin position="65"/>
        <end position="167"/>
    </location>
</feature>
<dbReference type="InterPro" id="IPR010998">
    <property type="entry name" value="Integrase_recombinase_N"/>
</dbReference>
<evidence type="ECO:0000256" key="2">
    <source>
        <dbReference type="ARBA" id="ARBA00023125"/>
    </source>
</evidence>
<evidence type="ECO:0000259" key="6">
    <source>
        <dbReference type="PROSITE" id="PS51900"/>
    </source>
</evidence>
<keyword evidence="2 4" id="KW-0238">DNA-binding</keyword>
<evidence type="ECO:0000256" key="1">
    <source>
        <dbReference type="ARBA" id="ARBA00022908"/>
    </source>
</evidence>
<dbReference type="GO" id="GO:0003677">
    <property type="term" value="F:DNA binding"/>
    <property type="evidence" value="ECO:0007669"/>
    <property type="project" value="UniProtKB-UniRule"/>
</dbReference>
<name>A0A5E8AH72_9SPHN</name>
<dbReference type="GO" id="GO:0015074">
    <property type="term" value="P:DNA integration"/>
    <property type="evidence" value="ECO:0007669"/>
    <property type="project" value="UniProtKB-KW"/>
</dbReference>
<dbReference type="InterPro" id="IPR052925">
    <property type="entry name" value="Phage_Integrase-like_Recomb"/>
</dbReference>
<dbReference type="PANTHER" id="PTHR34605:SF3">
    <property type="entry name" value="P CELL-TYPE AGGLUTINATION PROTEIN MAP4-LIKE-RELATED"/>
    <property type="match status" value="1"/>
</dbReference>
<dbReference type="Gene3D" id="1.10.150.130">
    <property type="match status" value="1"/>
</dbReference>
<proteinExistence type="predicted"/>
<keyword evidence="3" id="KW-0233">DNA recombination</keyword>
<organism evidence="7 8">
    <name type="scientific">Sphingomonas aurantiaca</name>
    <dbReference type="NCBI Taxonomy" id="185949"/>
    <lineage>
        <taxon>Bacteria</taxon>
        <taxon>Pseudomonadati</taxon>
        <taxon>Pseudomonadota</taxon>
        <taxon>Alphaproteobacteria</taxon>
        <taxon>Sphingomonadales</taxon>
        <taxon>Sphingomonadaceae</taxon>
        <taxon>Sphingomonas</taxon>
    </lineage>
</organism>
<evidence type="ECO:0000259" key="5">
    <source>
        <dbReference type="PROSITE" id="PS51898"/>
    </source>
</evidence>
<reference evidence="7 8" key="1">
    <citation type="submission" date="2019-09" db="EMBL/GenBank/DDBJ databases">
        <authorList>
            <person name="Dittami M. S."/>
        </authorList>
    </citation>
    <scope>NUCLEOTIDE SEQUENCE [LARGE SCALE GENOMIC DNA]</scope>
    <source>
        <strain evidence="7">SPHINGO391</strain>
    </source>
</reference>
<dbReference type="RefSeq" id="WP_151992504.1">
    <property type="nucleotide sequence ID" value="NZ_LR701528.1"/>
</dbReference>
<dbReference type="PROSITE" id="PS51898">
    <property type="entry name" value="TYR_RECOMBINASE"/>
    <property type="match status" value="1"/>
</dbReference>